<dbReference type="Proteomes" id="UP000332933">
    <property type="component" value="Unassembled WGS sequence"/>
</dbReference>
<evidence type="ECO:0000313" key="3">
    <source>
        <dbReference type="EMBL" id="KAF0711831.1"/>
    </source>
</evidence>
<dbReference type="SUPFAM" id="SSF55961">
    <property type="entry name" value="Bet v1-like"/>
    <property type="match status" value="1"/>
</dbReference>
<dbReference type="GO" id="GO:0008289">
    <property type="term" value="F:lipid binding"/>
    <property type="evidence" value="ECO:0007669"/>
    <property type="project" value="InterPro"/>
</dbReference>
<dbReference type="CDD" id="cd00065">
    <property type="entry name" value="FYVE_like_SF"/>
    <property type="match status" value="1"/>
</dbReference>
<proteinExistence type="predicted"/>
<evidence type="ECO:0000256" key="1">
    <source>
        <dbReference type="SAM" id="MobiDB-lite"/>
    </source>
</evidence>
<feature type="domain" description="START" evidence="2">
    <location>
        <begin position="102"/>
        <end position="206"/>
    </location>
</feature>
<dbReference type="PANTHER" id="PTHR13510">
    <property type="entry name" value="FYVE-FINGER-CONTAINING RAB5 EFFECTOR PROTEIN RABENOSYN-5-RELATED"/>
    <property type="match status" value="1"/>
</dbReference>
<sequence length="462" mass="50726">MAETASHALRQFILDAQLLRSEGSIEWTLDGTAKDCHVQLYTGKTQGNAVVLAGATQVQGTLADAATICEQFPSLHGFDALESLAIASIETEMPFHHVAFQWMSMRSMGVVTHRDACVMEVRDMFTTDDGLHGFASLVQSIELPECPVLDTSHGLVRMHIQHTGYLFTQVQPNVLDVVHCIHVDFQGTLPTWLSKRYMKKRVATVATLDQYFKQLRHTDTSTAAAAGFVASHKQCGCCAKVFGTFESKRQCTVCHDKVCKLCYTTGLLPQLNKIMPLCIRCVLRQPSSASASHPPPATRPSHARSSSSSSSSMPHSPRHRPTRQSHPTPPPQHALFTGDFSNLYDATHDIVLHTPPEANKALDAVCGMTDDEIDHFLDSGCCNLIQLDIKSHLDDAQSHRTTSTTLDSLSDDGASSVVSAASTGVWKDAISHFHLNLRTFKENMDRTTDRRHSTASSILYSS</sequence>
<name>A0A485KE71_9STRA</name>
<dbReference type="Pfam" id="PF01852">
    <property type="entry name" value="START"/>
    <property type="match status" value="1"/>
</dbReference>
<dbReference type="PANTHER" id="PTHR13510:SF44">
    <property type="entry name" value="RABENOSYN-5"/>
    <property type="match status" value="1"/>
</dbReference>
<dbReference type="OrthoDB" id="79048at2759"/>
<dbReference type="InterPro" id="IPR011011">
    <property type="entry name" value="Znf_FYVE_PHD"/>
</dbReference>
<reference evidence="3" key="2">
    <citation type="submission" date="2019-06" db="EMBL/GenBank/DDBJ databases">
        <title>Genomics analysis of Aphanomyces spp. identifies a new class of oomycete effector associated with host adaptation.</title>
        <authorList>
            <person name="Gaulin E."/>
        </authorList>
    </citation>
    <scope>NUCLEOTIDE SEQUENCE</scope>
    <source>
        <strain evidence="3">CBS 578.67</strain>
    </source>
</reference>
<accession>A0A485KE71</accession>
<dbReference type="Gene3D" id="3.30.530.20">
    <property type="match status" value="1"/>
</dbReference>
<evidence type="ECO:0000313" key="5">
    <source>
        <dbReference type="Proteomes" id="UP000332933"/>
    </source>
</evidence>
<dbReference type="SUPFAM" id="SSF57903">
    <property type="entry name" value="FYVE/PHD zinc finger"/>
    <property type="match status" value="1"/>
</dbReference>
<keyword evidence="5" id="KW-1185">Reference proteome</keyword>
<feature type="compositionally biased region" description="Low complexity" evidence="1">
    <location>
        <begin position="299"/>
        <end position="315"/>
    </location>
</feature>
<feature type="region of interest" description="Disordered" evidence="1">
    <location>
        <begin position="289"/>
        <end position="334"/>
    </location>
</feature>
<dbReference type="AlphaFoldDB" id="A0A485KE71"/>
<dbReference type="EMBL" id="CAADRA010001505">
    <property type="protein sequence ID" value="VFT82170.1"/>
    <property type="molecule type" value="Genomic_DNA"/>
</dbReference>
<reference evidence="4 5" key="1">
    <citation type="submission" date="2019-03" db="EMBL/GenBank/DDBJ databases">
        <authorList>
            <person name="Gaulin E."/>
            <person name="Dumas B."/>
        </authorList>
    </citation>
    <scope>NUCLEOTIDE SEQUENCE [LARGE SCALE GENOMIC DNA]</scope>
    <source>
        <strain evidence="4">CBS 568.67</strain>
    </source>
</reference>
<dbReference type="InterPro" id="IPR023393">
    <property type="entry name" value="START-like_dom_sf"/>
</dbReference>
<gene>
    <name evidence="4" type="primary">Aste57867_5089</name>
    <name evidence="3" type="ORF">As57867_005076</name>
    <name evidence="4" type="ORF">ASTE57867_5089</name>
</gene>
<dbReference type="InterPro" id="IPR002913">
    <property type="entry name" value="START_lipid-bd_dom"/>
</dbReference>
<evidence type="ECO:0000259" key="2">
    <source>
        <dbReference type="Pfam" id="PF01852"/>
    </source>
</evidence>
<dbReference type="InterPro" id="IPR052727">
    <property type="entry name" value="Rab4/Rab5_effector"/>
</dbReference>
<protein>
    <submittedName>
        <fullName evidence="4">Aste57867_5089 protein</fullName>
    </submittedName>
</protein>
<organism evidence="4 5">
    <name type="scientific">Aphanomyces stellatus</name>
    <dbReference type="NCBI Taxonomy" id="120398"/>
    <lineage>
        <taxon>Eukaryota</taxon>
        <taxon>Sar</taxon>
        <taxon>Stramenopiles</taxon>
        <taxon>Oomycota</taxon>
        <taxon>Saprolegniomycetes</taxon>
        <taxon>Saprolegniales</taxon>
        <taxon>Verrucalvaceae</taxon>
        <taxon>Aphanomyces</taxon>
    </lineage>
</organism>
<dbReference type="EMBL" id="VJMH01001504">
    <property type="protein sequence ID" value="KAF0711831.1"/>
    <property type="molecule type" value="Genomic_DNA"/>
</dbReference>
<evidence type="ECO:0000313" key="4">
    <source>
        <dbReference type="EMBL" id="VFT82170.1"/>
    </source>
</evidence>